<dbReference type="Pfam" id="PF07969">
    <property type="entry name" value="Amidohydro_3"/>
    <property type="match status" value="1"/>
</dbReference>
<dbReference type="Gene3D" id="3.20.20.140">
    <property type="entry name" value="Metal-dependent hydrolases"/>
    <property type="match status" value="1"/>
</dbReference>
<evidence type="ECO:0000259" key="1">
    <source>
        <dbReference type="Pfam" id="PF07969"/>
    </source>
</evidence>
<keyword evidence="3" id="KW-1185">Reference proteome</keyword>
<dbReference type="InterPro" id="IPR032466">
    <property type="entry name" value="Metal_Hydrolase"/>
</dbReference>
<dbReference type="PANTHER" id="PTHR32027:SF9">
    <property type="entry name" value="BLL3847 PROTEIN"/>
    <property type="match status" value="1"/>
</dbReference>
<dbReference type="EMBL" id="JAMQJY010000001">
    <property type="protein sequence ID" value="MCM2676391.1"/>
    <property type="molecule type" value="Genomic_DNA"/>
</dbReference>
<organism evidence="2 3">
    <name type="scientific">Alkalicoccobacillus plakortidis</name>
    <dbReference type="NCBI Taxonomy" id="444060"/>
    <lineage>
        <taxon>Bacteria</taxon>
        <taxon>Bacillati</taxon>
        <taxon>Bacillota</taxon>
        <taxon>Bacilli</taxon>
        <taxon>Bacillales</taxon>
        <taxon>Bacillaceae</taxon>
        <taxon>Alkalicoccobacillus</taxon>
    </lineage>
</organism>
<evidence type="ECO:0000313" key="3">
    <source>
        <dbReference type="Proteomes" id="UP001203665"/>
    </source>
</evidence>
<sequence>MNTSTYWIFNVSLETGFIYQNDEVVGTETKRYFLQIESGSIVKIQEEQPKENVTYIDAKGLLLMPSFRDMHIHLDKTFYGGPWKAPSNAPGGIFTRLQEEEQLLPQLRPYTKERAEKLIELLIHSGTTTIRTHCNVGQIEGLHQLEATLEARETYKDKADIEIVAFPQQGLIRGQARIYVQEALKNGASFVGGVDPATIDTDIEHSLQTMMELAVQADAGIDLHLHDSGHLGLFTMKRLAALTKEAKMQGRVTISHALALADIRESELSEMAQILNEQKIDITSTVSLGKTIPIPFLHKQGVNISLGADSITDHWSPFGTGDSLDKATVYAERFGKKDENSLHQALTFITGHKTPLDQEGSRVWPTLVTPADFVFVDATCSAEAVARRAERKAVFFKGEMIVNKMDLEEGQTHE</sequence>
<evidence type="ECO:0000313" key="2">
    <source>
        <dbReference type="EMBL" id="MCM2676391.1"/>
    </source>
</evidence>
<name>A0ABT0XKI0_9BACI</name>
<proteinExistence type="predicted"/>
<reference evidence="2" key="1">
    <citation type="submission" date="2022-06" db="EMBL/GenBank/DDBJ databases">
        <title>Alkalicoccobacillus porphyridii sp. nov., isolated from a marine red alga, Porphyridium purpureum and reclassification of Shouchella plakortidis and Shouchella gibsonii as Alkalicoccobacillus plakortidis comb. nov. and Alkalicoccobacillus gibsonii comb. nov.</title>
        <authorList>
            <person name="Kim K.H."/>
            <person name="Lee J.K."/>
            <person name="Han D.M."/>
            <person name="Baek J.H."/>
            <person name="Jeon C.O."/>
        </authorList>
    </citation>
    <scope>NUCLEOTIDE SEQUENCE</scope>
    <source>
        <strain evidence="2">DSM 19153</strain>
    </source>
</reference>
<dbReference type="Proteomes" id="UP001203665">
    <property type="component" value="Unassembled WGS sequence"/>
</dbReference>
<dbReference type="NCBIfam" id="NF005312">
    <property type="entry name" value="PRK06846.1"/>
    <property type="match status" value="1"/>
</dbReference>
<dbReference type="InterPro" id="IPR013108">
    <property type="entry name" value="Amidohydro_3"/>
</dbReference>
<dbReference type="SUPFAM" id="SSF51556">
    <property type="entry name" value="Metallo-dependent hydrolases"/>
    <property type="match status" value="1"/>
</dbReference>
<gene>
    <name evidence="2" type="ORF">NDM98_13420</name>
</gene>
<dbReference type="InterPro" id="IPR052349">
    <property type="entry name" value="Metallo-hydrolase_Enzymes"/>
</dbReference>
<dbReference type="Gene3D" id="2.30.40.10">
    <property type="entry name" value="Urease, subunit C, domain 1"/>
    <property type="match status" value="1"/>
</dbReference>
<dbReference type="SUPFAM" id="SSF51338">
    <property type="entry name" value="Composite domain of metallo-dependent hydrolases"/>
    <property type="match status" value="1"/>
</dbReference>
<protein>
    <submittedName>
        <fullName evidence="2">Amidohydrolase</fullName>
    </submittedName>
</protein>
<comment type="caution">
    <text evidence="2">The sequence shown here is derived from an EMBL/GenBank/DDBJ whole genome shotgun (WGS) entry which is preliminary data.</text>
</comment>
<dbReference type="CDD" id="cd01293">
    <property type="entry name" value="Bact_CD"/>
    <property type="match status" value="1"/>
</dbReference>
<accession>A0ABT0XKI0</accession>
<feature type="domain" description="Amidohydrolase 3" evidence="1">
    <location>
        <begin position="56"/>
        <end position="390"/>
    </location>
</feature>
<dbReference type="InterPro" id="IPR011059">
    <property type="entry name" value="Metal-dep_hydrolase_composite"/>
</dbReference>
<dbReference type="RefSeq" id="WP_251608468.1">
    <property type="nucleotide sequence ID" value="NZ_JAMQJY010000001.1"/>
</dbReference>
<dbReference type="PANTHER" id="PTHR32027">
    <property type="entry name" value="CYTOSINE DEAMINASE"/>
    <property type="match status" value="1"/>
</dbReference>